<keyword evidence="9" id="KW-0812">Transmembrane</keyword>
<accession>A0A3D9L1J5</accession>
<evidence type="ECO:0000313" key="13">
    <source>
        <dbReference type="Proteomes" id="UP000256779"/>
    </source>
</evidence>
<evidence type="ECO:0000256" key="8">
    <source>
        <dbReference type="RuleBase" id="RU361166"/>
    </source>
</evidence>
<dbReference type="EMBL" id="QREG01000011">
    <property type="protein sequence ID" value="RED97926.1"/>
    <property type="molecule type" value="Genomic_DNA"/>
</dbReference>
<evidence type="ECO:0000256" key="3">
    <source>
        <dbReference type="ARBA" id="ARBA00023277"/>
    </source>
</evidence>
<dbReference type="AlphaFoldDB" id="A0A3D9L1J5"/>
<dbReference type="Pfam" id="PF00759">
    <property type="entry name" value="Glyco_hydro_9"/>
    <property type="match status" value="1"/>
</dbReference>
<dbReference type="SUPFAM" id="SSF81296">
    <property type="entry name" value="E set domains"/>
    <property type="match status" value="1"/>
</dbReference>
<dbReference type="InterPro" id="IPR004197">
    <property type="entry name" value="Cellulase_Ig-like"/>
</dbReference>
<feature type="transmembrane region" description="Helical" evidence="9">
    <location>
        <begin position="20"/>
        <end position="40"/>
    </location>
</feature>
<organism evidence="12 13">
    <name type="scientific">Marinoscillum furvescens DSM 4134</name>
    <dbReference type="NCBI Taxonomy" id="1122208"/>
    <lineage>
        <taxon>Bacteria</taxon>
        <taxon>Pseudomonadati</taxon>
        <taxon>Bacteroidota</taxon>
        <taxon>Cytophagia</taxon>
        <taxon>Cytophagales</taxon>
        <taxon>Reichenbachiellaceae</taxon>
        <taxon>Marinoscillum</taxon>
    </lineage>
</organism>
<evidence type="ECO:0000259" key="11">
    <source>
        <dbReference type="Pfam" id="PF02927"/>
    </source>
</evidence>
<comment type="catalytic activity">
    <reaction evidence="8">
        <text>Endohydrolysis of (1-&gt;4)-beta-D-glucosidic linkages in cellulose, lichenin and cereal beta-D-glucans.</text>
        <dbReference type="EC" id="3.2.1.4"/>
    </reaction>
</comment>
<dbReference type="Pfam" id="PF02927">
    <property type="entry name" value="CelD_N"/>
    <property type="match status" value="1"/>
</dbReference>
<dbReference type="Proteomes" id="UP000256779">
    <property type="component" value="Unassembled WGS sequence"/>
</dbReference>
<keyword evidence="4 6" id="KW-0326">Glycosidase</keyword>
<evidence type="ECO:0000256" key="7">
    <source>
        <dbReference type="PROSITE-ProRule" id="PRU10060"/>
    </source>
</evidence>
<sequence>MFFVTVLHNTMKISPSVSNICTVVLVMITALLMNGCYLPSKGSSEQSPIFRVNQVGYLTNGQKQAVLVQPNRDSFEILNTNEQIVYTAALLPAATWQYSQEEVAIADFSDFQESGTFQLRSGGVKSHPFQINAKPYDNLLKASIKAYYYNRASTALEAKHAGEFARKAGHPDTAVQLHVSAVDTHGGKDQVIKAPFGWYDAGDYNKYVVNSGITTYTLLLALEHYESSLLDMKLNIPESNNANPDILDEVLWNLRWMEQMQDPNDGGVYHKLTTANFEGFVPPHDANSTRYVVAKGTAASLNFAAVLARSYHSLKEVDSVMAKRLLNKAEYAWSWASKNPHKAYTNSTEYPAVKTGEYGDKQLQDEFLWAATELYLATEDEQYLAAIDLEQFGHFSVPNWASVETLAIFSLASCPDLPNTFHKQVSDKLLQLAKAQVEKWRASAYRVPIDQFQWGSNSYILNQAMVMINAYRLVGHREFFEAAQSCLDYVLGKNATGYCFVTGFGVVSPQRIHHRLSEADGIAAPIPGWLVGGPNPHNRSQDCGLSYYPDTAPAKCYIDELCSYSTNEIAINWNAPLVYVAAAMKTLYEQDFNVAAN</sequence>
<keyword evidence="2 6" id="KW-0378">Hydrolase</keyword>
<dbReference type="InterPro" id="IPR001701">
    <property type="entry name" value="Glyco_hydro_9"/>
</dbReference>
<evidence type="ECO:0000256" key="2">
    <source>
        <dbReference type="ARBA" id="ARBA00022801"/>
    </source>
</evidence>
<proteinExistence type="inferred from homology"/>
<keyword evidence="3 6" id="KW-0119">Carbohydrate metabolism</keyword>
<protein>
    <recommendedName>
        <fullName evidence="8">Endoglucanase</fullName>
        <ecNumber evidence="8">3.2.1.4</ecNumber>
    </recommendedName>
</protein>
<evidence type="ECO:0000256" key="5">
    <source>
        <dbReference type="ARBA" id="ARBA00023326"/>
    </source>
</evidence>
<dbReference type="CDD" id="cd02850">
    <property type="entry name" value="E_set_Cellulase_N"/>
    <property type="match status" value="1"/>
</dbReference>
<feature type="active site" evidence="7">
    <location>
        <position position="559"/>
    </location>
</feature>
<dbReference type="InterPro" id="IPR018221">
    <property type="entry name" value="Glyco_hydro_9_His_AS"/>
</dbReference>
<name>A0A3D9L1J5_MARFU</name>
<evidence type="ECO:0000259" key="10">
    <source>
        <dbReference type="Pfam" id="PF00759"/>
    </source>
</evidence>
<evidence type="ECO:0000256" key="9">
    <source>
        <dbReference type="SAM" id="Phobius"/>
    </source>
</evidence>
<feature type="active site" evidence="7">
    <location>
        <position position="568"/>
    </location>
</feature>
<keyword evidence="5 6" id="KW-0624">Polysaccharide degradation</keyword>
<dbReference type="PROSITE" id="PS00592">
    <property type="entry name" value="GH9_2"/>
    <property type="match status" value="1"/>
</dbReference>
<keyword evidence="13" id="KW-1185">Reference proteome</keyword>
<feature type="domain" description="Cellulase Ig-like" evidence="11">
    <location>
        <begin position="46"/>
        <end position="126"/>
    </location>
</feature>
<evidence type="ECO:0000313" key="12">
    <source>
        <dbReference type="EMBL" id="RED97926.1"/>
    </source>
</evidence>
<keyword evidence="9" id="KW-0472">Membrane</keyword>
<comment type="similarity">
    <text evidence="1 6 8">Belongs to the glycosyl hydrolase 9 (cellulase E) family.</text>
</comment>
<reference evidence="12 13" key="1">
    <citation type="submission" date="2018-07" db="EMBL/GenBank/DDBJ databases">
        <title>Genomic Encyclopedia of Type Strains, Phase IV (KMG-IV): sequencing the most valuable type-strain genomes for metagenomic binning, comparative biology and taxonomic classification.</title>
        <authorList>
            <person name="Goeker M."/>
        </authorList>
    </citation>
    <scope>NUCLEOTIDE SEQUENCE [LARGE SCALE GENOMIC DNA]</scope>
    <source>
        <strain evidence="12 13">DSM 4134</strain>
    </source>
</reference>
<comment type="caution">
    <text evidence="12">The sequence shown here is derived from an EMBL/GenBank/DDBJ whole genome shotgun (WGS) entry which is preliminary data.</text>
</comment>
<keyword evidence="8" id="KW-0136">Cellulose degradation</keyword>
<dbReference type="GO" id="GO:0008810">
    <property type="term" value="F:cellulase activity"/>
    <property type="evidence" value="ECO:0007669"/>
    <property type="project" value="UniProtKB-EC"/>
</dbReference>
<dbReference type="InterPro" id="IPR033126">
    <property type="entry name" value="Glyco_hydro_9_Asp/Glu_AS"/>
</dbReference>
<dbReference type="Gene3D" id="2.60.40.10">
    <property type="entry name" value="Immunoglobulins"/>
    <property type="match status" value="1"/>
</dbReference>
<feature type="active site" evidence="6">
    <location>
        <position position="513"/>
    </location>
</feature>
<keyword evidence="9" id="KW-1133">Transmembrane helix</keyword>
<feature type="domain" description="Glycoside hydrolase family 9" evidence="10">
    <location>
        <begin position="136"/>
        <end position="580"/>
    </location>
</feature>
<gene>
    <name evidence="12" type="ORF">C7460_11167</name>
</gene>
<evidence type="ECO:0000256" key="6">
    <source>
        <dbReference type="PROSITE-ProRule" id="PRU10059"/>
    </source>
</evidence>
<dbReference type="InterPro" id="IPR014756">
    <property type="entry name" value="Ig_E-set"/>
</dbReference>
<dbReference type="PROSITE" id="PS00698">
    <property type="entry name" value="GH9_3"/>
    <property type="match status" value="1"/>
</dbReference>
<dbReference type="InterPro" id="IPR012341">
    <property type="entry name" value="6hp_glycosidase-like_sf"/>
</dbReference>
<dbReference type="EC" id="3.2.1.4" evidence="8"/>
<dbReference type="InterPro" id="IPR008928">
    <property type="entry name" value="6-hairpin_glycosidase_sf"/>
</dbReference>
<evidence type="ECO:0000256" key="1">
    <source>
        <dbReference type="ARBA" id="ARBA00007072"/>
    </source>
</evidence>
<dbReference type="InterPro" id="IPR013783">
    <property type="entry name" value="Ig-like_fold"/>
</dbReference>
<evidence type="ECO:0000256" key="4">
    <source>
        <dbReference type="ARBA" id="ARBA00023295"/>
    </source>
</evidence>
<dbReference type="Gene3D" id="1.50.10.10">
    <property type="match status" value="1"/>
</dbReference>
<dbReference type="PANTHER" id="PTHR22298">
    <property type="entry name" value="ENDO-1,4-BETA-GLUCANASE"/>
    <property type="match status" value="1"/>
</dbReference>
<dbReference type="SUPFAM" id="SSF48208">
    <property type="entry name" value="Six-hairpin glycosidases"/>
    <property type="match status" value="1"/>
</dbReference>
<dbReference type="GO" id="GO:0030245">
    <property type="term" value="P:cellulose catabolic process"/>
    <property type="evidence" value="ECO:0007669"/>
    <property type="project" value="UniProtKB-KW"/>
</dbReference>